<reference evidence="3 4" key="1">
    <citation type="submission" date="2018-11" db="EMBL/GenBank/DDBJ databases">
        <title>Genome sequence and assembly of Colletotrichum sidae.</title>
        <authorList>
            <person name="Gan P."/>
            <person name="Shirasu K."/>
        </authorList>
    </citation>
    <scope>NUCLEOTIDE SEQUENCE [LARGE SCALE GENOMIC DNA]</scope>
    <source>
        <strain evidence="3 4">CBS 518.97</strain>
    </source>
</reference>
<feature type="compositionally biased region" description="Basic and acidic residues" evidence="1">
    <location>
        <begin position="100"/>
        <end position="109"/>
    </location>
</feature>
<feature type="compositionally biased region" description="Low complexity" evidence="1">
    <location>
        <begin position="136"/>
        <end position="150"/>
    </location>
</feature>
<comment type="caution">
    <text evidence="3">The sequence shown here is derived from an EMBL/GenBank/DDBJ whole genome shotgun (WGS) entry which is preliminary data.</text>
</comment>
<keyword evidence="2" id="KW-0812">Transmembrane</keyword>
<evidence type="ECO:0000256" key="2">
    <source>
        <dbReference type="SAM" id="Phobius"/>
    </source>
</evidence>
<protein>
    <submittedName>
        <fullName evidence="3">Uncharacterized protein</fullName>
    </submittedName>
</protein>
<feature type="transmembrane region" description="Helical" evidence="2">
    <location>
        <begin position="650"/>
        <end position="673"/>
    </location>
</feature>
<evidence type="ECO:0000313" key="4">
    <source>
        <dbReference type="Proteomes" id="UP000295604"/>
    </source>
</evidence>
<feature type="compositionally biased region" description="Basic and acidic residues" evidence="1">
    <location>
        <begin position="244"/>
        <end position="253"/>
    </location>
</feature>
<feature type="compositionally biased region" description="Polar residues" evidence="1">
    <location>
        <begin position="64"/>
        <end position="74"/>
    </location>
</feature>
<evidence type="ECO:0000256" key="1">
    <source>
        <dbReference type="SAM" id="MobiDB-lite"/>
    </source>
</evidence>
<feature type="region of interest" description="Disordered" evidence="1">
    <location>
        <begin position="577"/>
        <end position="598"/>
    </location>
</feature>
<feature type="compositionally biased region" description="Basic and acidic residues" evidence="1">
    <location>
        <begin position="47"/>
        <end position="57"/>
    </location>
</feature>
<keyword evidence="2" id="KW-1133">Transmembrane helix</keyword>
<feature type="compositionally biased region" description="Basic and acidic residues" evidence="1">
    <location>
        <begin position="16"/>
        <end position="29"/>
    </location>
</feature>
<sequence length="728" mass="78901">MPPSSPKKQRAGAETQGKRHEDDATDSAHPRSQMSSTNSNNTPKSKRPIEASRRATQDPDVESGSLTRSTSERVNNAKPPTAPTAKPKPRSKATPGSSSNDREVSKKSEVGAAGKAQPSASRITGTTPSKAVSTFSTASTLSSASQLSSQPRLNLKDQHRQHLRQKQRQNASDNESAVSKTDSKASKPATKGPAKPATPRSSTRQTTTTNTSTHPRTAAATPKPTSTPKESKLSGKATTVSKPLVRENAEGKKPGAGARQSPSSAIGSKTQNRPASHPQARSELPKADTTRPSSLRNTHFPRTTSQKKLDPQDEKEAKVEATPKAEGASKREKTPVAKQGDSKHHEDPDESDSAEGNTSSSSVYSQDHVGRHEAGKNSSYERPAPLVEDHLSNSSVYAQDSVRDRETNKNSSSSNSRAPATPSQALANLTEKLSGSRRGAVPDFPFRKSFAESSPPKATAQLRVADLRKGFGMSKPMPAQERDNIHAINEANLYRPNAIERDEKHIRLQHTATTPERFAAGGFDPASPPKPEMRVLQPTPAYDEEQDGKYIRKNPLRQLWGDQLDDASFLCAGTSEGHGSGWPSLPEHARPRGGGDDDDDHRNRLCSCAFEFWDHRSTYVQIFCILMALAFVPCIIWFGSEFASTKKVNVVALVFALVSTLIGAPFMVSRLVFCARRRKRELLDEEVARQREVMKQNGIQMDVVGAPRENHQQAYRVAGAGPPGSAGR</sequence>
<evidence type="ECO:0000313" key="3">
    <source>
        <dbReference type="EMBL" id="TEA13242.1"/>
    </source>
</evidence>
<dbReference type="AlphaFoldDB" id="A0A4R8T7B0"/>
<dbReference type="EMBL" id="QAPF01000209">
    <property type="protein sequence ID" value="TEA13242.1"/>
    <property type="molecule type" value="Genomic_DNA"/>
</dbReference>
<feature type="compositionally biased region" description="Basic and acidic residues" evidence="1">
    <location>
        <begin position="587"/>
        <end position="598"/>
    </location>
</feature>
<feature type="compositionally biased region" description="Polar residues" evidence="1">
    <location>
        <begin position="260"/>
        <end position="274"/>
    </location>
</feature>
<dbReference type="Proteomes" id="UP000295604">
    <property type="component" value="Unassembled WGS sequence"/>
</dbReference>
<feature type="compositionally biased region" description="Polar residues" evidence="1">
    <location>
        <begin position="170"/>
        <end position="180"/>
    </location>
</feature>
<proteinExistence type="predicted"/>
<feature type="compositionally biased region" description="Polar residues" evidence="1">
    <location>
        <begin position="409"/>
        <end position="433"/>
    </location>
</feature>
<feature type="compositionally biased region" description="Basic and acidic residues" evidence="1">
    <location>
        <begin position="307"/>
        <end position="347"/>
    </location>
</feature>
<feature type="compositionally biased region" description="Polar residues" evidence="1">
    <location>
        <begin position="118"/>
        <end position="135"/>
    </location>
</feature>
<gene>
    <name evidence="3" type="ORF">C8034_v004023</name>
</gene>
<accession>A0A4R8T7B0</accession>
<feature type="compositionally biased region" description="Polar residues" evidence="1">
    <location>
        <begin position="354"/>
        <end position="365"/>
    </location>
</feature>
<keyword evidence="2" id="KW-0472">Membrane</keyword>
<keyword evidence="4" id="KW-1185">Reference proteome</keyword>
<feature type="compositionally biased region" description="Polar residues" evidence="1">
    <location>
        <begin position="290"/>
        <end position="306"/>
    </location>
</feature>
<organism evidence="3 4">
    <name type="scientific">Colletotrichum sidae</name>
    <dbReference type="NCBI Taxonomy" id="1347389"/>
    <lineage>
        <taxon>Eukaryota</taxon>
        <taxon>Fungi</taxon>
        <taxon>Dikarya</taxon>
        <taxon>Ascomycota</taxon>
        <taxon>Pezizomycotina</taxon>
        <taxon>Sordariomycetes</taxon>
        <taxon>Hypocreomycetidae</taxon>
        <taxon>Glomerellales</taxon>
        <taxon>Glomerellaceae</taxon>
        <taxon>Colletotrichum</taxon>
        <taxon>Colletotrichum orbiculare species complex</taxon>
    </lineage>
</organism>
<feature type="region of interest" description="Disordered" evidence="1">
    <location>
        <begin position="1"/>
        <end position="458"/>
    </location>
</feature>
<feature type="transmembrane region" description="Helical" evidence="2">
    <location>
        <begin position="619"/>
        <end position="638"/>
    </location>
</feature>
<feature type="compositionally biased region" description="Low complexity" evidence="1">
    <location>
        <begin position="186"/>
        <end position="228"/>
    </location>
</feature>
<name>A0A4R8T7B0_9PEZI</name>